<name>A0A239FET5_9ACTN</name>
<gene>
    <name evidence="1" type="ORF">SAMN06264365_11849</name>
</gene>
<reference evidence="1 2" key="1">
    <citation type="submission" date="2017-06" db="EMBL/GenBank/DDBJ databases">
        <authorList>
            <person name="Kim H.J."/>
            <person name="Triplett B.A."/>
        </authorList>
    </citation>
    <scope>NUCLEOTIDE SEQUENCE [LARGE SCALE GENOMIC DNA]</scope>
    <source>
        <strain evidence="1 2">DSM 43151</strain>
    </source>
</reference>
<organism evidence="1 2">
    <name type="scientific">Actinoplanes regularis</name>
    <dbReference type="NCBI Taxonomy" id="52697"/>
    <lineage>
        <taxon>Bacteria</taxon>
        <taxon>Bacillati</taxon>
        <taxon>Actinomycetota</taxon>
        <taxon>Actinomycetes</taxon>
        <taxon>Micromonosporales</taxon>
        <taxon>Micromonosporaceae</taxon>
        <taxon>Actinoplanes</taxon>
    </lineage>
</organism>
<dbReference type="Proteomes" id="UP000198415">
    <property type="component" value="Unassembled WGS sequence"/>
</dbReference>
<dbReference type="AlphaFoldDB" id="A0A239FET5"/>
<sequence>MSYDTSVGIIQRHNEFAEWWCASLGLPPPKPWTEEDESRFQAWIDDGNRRAAEFFAGRGSEAA</sequence>
<accession>A0A239FET5</accession>
<evidence type="ECO:0000313" key="2">
    <source>
        <dbReference type="Proteomes" id="UP000198415"/>
    </source>
</evidence>
<evidence type="ECO:0000313" key="1">
    <source>
        <dbReference type="EMBL" id="SNS55436.1"/>
    </source>
</evidence>
<protein>
    <submittedName>
        <fullName evidence="1">Uncharacterized protein</fullName>
    </submittedName>
</protein>
<proteinExistence type="predicted"/>
<dbReference type="OrthoDB" id="3298495at2"/>
<dbReference type="RefSeq" id="WP_143232748.1">
    <property type="nucleotide sequence ID" value="NZ_BOMU01000078.1"/>
</dbReference>
<keyword evidence="2" id="KW-1185">Reference proteome</keyword>
<dbReference type="EMBL" id="FZNR01000018">
    <property type="protein sequence ID" value="SNS55436.1"/>
    <property type="molecule type" value="Genomic_DNA"/>
</dbReference>